<keyword evidence="2" id="KW-1185">Reference proteome</keyword>
<accession>A0ABS0V759</accession>
<organism evidence="1 2">
    <name type="scientific">Pseudomonas paralactis</name>
    <dbReference type="NCBI Taxonomy" id="1615673"/>
    <lineage>
        <taxon>Bacteria</taxon>
        <taxon>Pseudomonadati</taxon>
        <taxon>Pseudomonadota</taxon>
        <taxon>Gammaproteobacteria</taxon>
        <taxon>Pseudomonadales</taxon>
        <taxon>Pseudomonadaceae</taxon>
        <taxon>Pseudomonas</taxon>
    </lineage>
</organism>
<evidence type="ECO:0008006" key="3">
    <source>
        <dbReference type="Google" id="ProtNLM"/>
    </source>
</evidence>
<reference evidence="1 2" key="1">
    <citation type="submission" date="2020-12" db="EMBL/GenBank/DDBJ databases">
        <title>Comparative genomic insights into the epidemiology and virulence of plant pathogenic Pseudomonads from Turkey.</title>
        <authorList>
            <person name="Dillon M."/>
            <person name="Ruiz-Bedoya T."/>
            <person name="Bendalovic-Torma C."/>
            <person name="Guttman K.M."/>
            <person name="Kwak H."/>
            <person name="Middleton M.A."/>
            <person name="Wang P.W."/>
            <person name="Horuz S."/>
            <person name="Aysan Y."/>
            <person name="Guttman D.S."/>
        </authorList>
    </citation>
    <scope>NUCLEOTIDE SEQUENCE [LARGE SCALE GENOMIC DNA]</scope>
    <source>
        <strain evidence="1 2">Marul_2_1</strain>
    </source>
</reference>
<evidence type="ECO:0000313" key="1">
    <source>
        <dbReference type="EMBL" id="MBI6636136.1"/>
    </source>
</evidence>
<evidence type="ECO:0000313" key="2">
    <source>
        <dbReference type="Proteomes" id="UP000607562"/>
    </source>
</evidence>
<protein>
    <recommendedName>
        <fullName evidence="3">Lipoprotein</fullName>
    </recommendedName>
</protein>
<dbReference type="RefSeq" id="WP_198708857.1">
    <property type="nucleotide sequence ID" value="NZ_JAEILM010000124.1"/>
</dbReference>
<comment type="caution">
    <text evidence="1">The sequence shown here is derived from an EMBL/GenBank/DDBJ whole genome shotgun (WGS) entry which is preliminary data.</text>
</comment>
<dbReference type="EMBL" id="JAEILM010000124">
    <property type="protein sequence ID" value="MBI6636136.1"/>
    <property type="molecule type" value="Genomic_DNA"/>
</dbReference>
<dbReference type="Proteomes" id="UP000607562">
    <property type="component" value="Unassembled WGS sequence"/>
</dbReference>
<proteinExistence type="predicted"/>
<gene>
    <name evidence="1" type="ORF">YA0871_26150</name>
</gene>
<name>A0ABS0V759_9PSED</name>
<sequence length="146" mass="16866">MDANTLKKFKRDINDNTPKVTGHFEVTKSPQNGFKADFIYPSIDGDKFIVTGVLTCPKGEKFTCELHAPYQEGKSEGEFVEIIDKTMSFYIFEEPGKDIILYWAEKGKYEITYIPKAYHLTGKVHFTATYDNKLIEIEYNFNLQDI</sequence>